<evidence type="ECO:0000256" key="5">
    <source>
        <dbReference type="ARBA" id="ARBA00023141"/>
    </source>
</evidence>
<dbReference type="InterPro" id="IPR013708">
    <property type="entry name" value="Shikimate_DH-bd_N"/>
</dbReference>
<evidence type="ECO:0000259" key="9">
    <source>
        <dbReference type="Pfam" id="PF18317"/>
    </source>
</evidence>
<dbReference type="Pfam" id="PF18317">
    <property type="entry name" value="SDH_C"/>
    <property type="match status" value="1"/>
</dbReference>
<feature type="binding site" evidence="6">
    <location>
        <position position="232"/>
    </location>
    <ligand>
        <name>NADP(+)</name>
        <dbReference type="ChEBI" id="CHEBI:58349"/>
    </ligand>
</feature>
<dbReference type="CDD" id="cd01065">
    <property type="entry name" value="NAD_bind_Shikimate_DH"/>
    <property type="match status" value="1"/>
</dbReference>
<dbReference type="OrthoDB" id="8744at2157"/>
<dbReference type="InterPro" id="IPR011342">
    <property type="entry name" value="Shikimate_DH"/>
</dbReference>
<dbReference type="NCBIfam" id="TIGR00507">
    <property type="entry name" value="aroE"/>
    <property type="match status" value="1"/>
</dbReference>
<evidence type="ECO:0000259" key="8">
    <source>
        <dbReference type="Pfam" id="PF08501"/>
    </source>
</evidence>
<dbReference type="STRING" id="931277.C448_07237"/>
<reference evidence="10 11" key="1">
    <citation type="journal article" date="2014" name="PLoS Genet.">
        <title>Phylogenetically driven sequencing of extremely halophilic archaea reveals strategies for static and dynamic osmo-response.</title>
        <authorList>
            <person name="Becker E.A."/>
            <person name="Seitzer P.M."/>
            <person name="Tritt A."/>
            <person name="Larsen D."/>
            <person name="Krusor M."/>
            <person name="Yao A.I."/>
            <person name="Wu D."/>
            <person name="Madern D."/>
            <person name="Eisen J.A."/>
            <person name="Darling A.E."/>
            <person name="Facciotti M.T."/>
        </authorList>
    </citation>
    <scope>NUCLEOTIDE SEQUENCE [LARGE SCALE GENOMIC DNA]</scope>
    <source>
        <strain evidence="10 11">DSM 1307</strain>
    </source>
</reference>
<name>M0MIW5_HALMO</name>
<comment type="function">
    <text evidence="6">Involved in the biosynthesis of the chorismate, which leads to the biosynthesis of aromatic amino acids. Catalyzes the reversible NADPH linked reduction of 3-dehydroshikimate (DHSA) to yield shikimate (SA).</text>
</comment>
<dbReference type="SUPFAM" id="SSF53223">
    <property type="entry name" value="Aminoacid dehydrogenase-like, N-terminal domain"/>
    <property type="match status" value="1"/>
</dbReference>
<proteinExistence type="inferred from homology"/>
<dbReference type="Proteomes" id="UP000011568">
    <property type="component" value="Unassembled WGS sequence"/>
</dbReference>
<evidence type="ECO:0000256" key="6">
    <source>
        <dbReference type="HAMAP-Rule" id="MF_00222"/>
    </source>
</evidence>
<keyword evidence="4 6" id="KW-0560">Oxidoreductase</keyword>
<feature type="binding site" evidence="6">
    <location>
        <begin position="123"/>
        <end position="127"/>
    </location>
    <ligand>
        <name>NADP(+)</name>
        <dbReference type="ChEBI" id="CHEBI:58349"/>
    </ligand>
</feature>
<comment type="similarity">
    <text evidence="6">Belongs to the shikimate dehydrogenase family.</text>
</comment>
<feature type="binding site" evidence="6">
    <location>
        <position position="209"/>
    </location>
    <ligand>
        <name>NADP(+)</name>
        <dbReference type="ChEBI" id="CHEBI:58349"/>
    </ligand>
</feature>
<feature type="domain" description="Shikimate dehydrogenase substrate binding N-terminal" evidence="8">
    <location>
        <begin position="6"/>
        <end position="87"/>
    </location>
</feature>
<evidence type="ECO:0000259" key="7">
    <source>
        <dbReference type="Pfam" id="PF01488"/>
    </source>
</evidence>
<dbReference type="GO" id="GO:0004764">
    <property type="term" value="F:shikimate 3-dehydrogenase (NADP+) activity"/>
    <property type="evidence" value="ECO:0007669"/>
    <property type="project" value="UniProtKB-UniRule"/>
</dbReference>
<dbReference type="InterPro" id="IPR036291">
    <property type="entry name" value="NAD(P)-bd_dom_sf"/>
</dbReference>
<keyword evidence="11" id="KW-1185">Reference proteome</keyword>
<dbReference type="GO" id="GO:0009423">
    <property type="term" value="P:chorismate biosynthetic process"/>
    <property type="evidence" value="ECO:0007669"/>
    <property type="project" value="UniProtKB-UniRule"/>
</dbReference>
<dbReference type="EC" id="1.1.1.25" evidence="1 6"/>
<organism evidence="10 11">
    <name type="scientific">Halococcus morrhuae DSM 1307</name>
    <dbReference type="NCBI Taxonomy" id="931277"/>
    <lineage>
        <taxon>Archaea</taxon>
        <taxon>Methanobacteriati</taxon>
        <taxon>Methanobacteriota</taxon>
        <taxon>Stenosarchaea group</taxon>
        <taxon>Halobacteria</taxon>
        <taxon>Halobacteriales</taxon>
        <taxon>Halococcaceae</taxon>
        <taxon>Halococcus</taxon>
    </lineage>
</organism>
<dbReference type="UniPathway" id="UPA00053">
    <property type="reaction ID" value="UER00087"/>
</dbReference>
<evidence type="ECO:0000256" key="3">
    <source>
        <dbReference type="ARBA" id="ARBA00022857"/>
    </source>
</evidence>
<dbReference type="Gene3D" id="3.40.50.10860">
    <property type="entry name" value="Leucine Dehydrogenase, chain A, domain 1"/>
    <property type="match status" value="1"/>
</dbReference>
<evidence type="ECO:0000256" key="1">
    <source>
        <dbReference type="ARBA" id="ARBA00012962"/>
    </source>
</evidence>
<feature type="domain" description="Quinate/shikimate 5-dehydrogenase/glutamyl-tRNA reductase" evidence="7">
    <location>
        <begin position="116"/>
        <end position="185"/>
    </location>
</feature>
<dbReference type="InterPro" id="IPR041121">
    <property type="entry name" value="SDH_C"/>
</dbReference>
<comment type="caution">
    <text evidence="10">The sequence shown here is derived from an EMBL/GenBank/DDBJ whole genome shotgun (WGS) entry which is preliminary data.</text>
</comment>
<dbReference type="RefSeq" id="WP_004053273.1">
    <property type="nucleotide sequence ID" value="NZ_AOMC01000096.1"/>
</dbReference>
<dbReference type="Gene3D" id="3.40.50.720">
    <property type="entry name" value="NAD(P)-binding Rossmann-like Domain"/>
    <property type="match status" value="1"/>
</dbReference>
<feature type="binding site" evidence="6">
    <location>
        <position position="211"/>
    </location>
    <ligand>
        <name>shikimate</name>
        <dbReference type="ChEBI" id="CHEBI:36208"/>
    </ligand>
</feature>
<comment type="catalytic activity">
    <reaction evidence="6">
        <text>shikimate + NADP(+) = 3-dehydroshikimate + NADPH + H(+)</text>
        <dbReference type="Rhea" id="RHEA:17737"/>
        <dbReference type="ChEBI" id="CHEBI:15378"/>
        <dbReference type="ChEBI" id="CHEBI:16630"/>
        <dbReference type="ChEBI" id="CHEBI:36208"/>
        <dbReference type="ChEBI" id="CHEBI:57783"/>
        <dbReference type="ChEBI" id="CHEBI:58349"/>
        <dbReference type="EC" id="1.1.1.25"/>
    </reaction>
</comment>
<feature type="domain" description="SDH C-terminal" evidence="9">
    <location>
        <begin position="234"/>
        <end position="262"/>
    </location>
</feature>
<dbReference type="EMBL" id="AOMC01000096">
    <property type="protein sequence ID" value="EMA45611.1"/>
    <property type="molecule type" value="Genomic_DNA"/>
</dbReference>
<evidence type="ECO:0000313" key="10">
    <source>
        <dbReference type="EMBL" id="EMA45611.1"/>
    </source>
</evidence>
<evidence type="ECO:0000313" key="11">
    <source>
        <dbReference type="Proteomes" id="UP000011568"/>
    </source>
</evidence>
<dbReference type="GO" id="GO:0019632">
    <property type="term" value="P:shikimate metabolic process"/>
    <property type="evidence" value="ECO:0007669"/>
    <property type="project" value="InterPro"/>
</dbReference>
<feature type="binding site" evidence="6">
    <location>
        <position position="76"/>
    </location>
    <ligand>
        <name>NADP(+)</name>
        <dbReference type="ChEBI" id="CHEBI:58349"/>
    </ligand>
</feature>
<gene>
    <name evidence="6 10" type="primary">aroE</name>
    <name evidence="10" type="ORF">C448_07237</name>
</gene>
<comment type="pathway">
    <text evidence="6">Metabolic intermediate biosynthesis; chorismate biosynthesis; chorismate from D-erythrose 4-phosphate and phosphoenolpyruvate: step 4/7.</text>
</comment>
<feature type="binding site" evidence="6">
    <location>
        <begin position="146"/>
        <end position="151"/>
    </location>
    <ligand>
        <name>NADP(+)</name>
        <dbReference type="ChEBI" id="CHEBI:58349"/>
    </ligand>
</feature>
<dbReference type="AlphaFoldDB" id="M0MIW5"/>
<accession>M0MIW5</accession>
<dbReference type="PANTHER" id="PTHR21089:SF1">
    <property type="entry name" value="BIFUNCTIONAL 3-DEHYDROQUINATE DEHYDRATASE_SHIKIMATE DEHYDROGENASE, CHLOROPLASTIC"/>
    <property type="match status" value="1"/>
</dbReference>
<dbReference type="GO" id="GO:0008652">
    <property type="term" value="P:amino acid biosynthetic process"/>
    <property type="evidence" value="ECO:0007669"/>
    <property type="project" value="UniProtKB-KW"/>
</dbReference>
<keyword evidence="5 6" id="KW-0057">Aromatic amino acid biosynthesis</keyword>
<dbReference type="PATRIC" id="fig|931277.6.peg.1411"/>
<dbReference type="SUPFAM" id="SSF51735">
    <property type="entry name" value="NAD(P)-binding Rossmann-fold domains"/>
    <property type="match status" value="1"/>
</dbReference>
<dbReference type="eggNOG" id="arCOG01033">
    <property type="taxonomic scope" value="Archaea"/>
</dbReference>
<dbReference type="Pfam" id="PF08501">
    <property type="entry name" value="Shikimate_dh_N"/>
    <property type="match status" value="1"/>
</dbReference>
<dbReference type="PANTHER" id="PTHR21089">
    <property type="entry name" value="SHIKIMATE DEHYDROGENASE"/>
    <property type="match status" value="1"/>
</dbReference>
<comment type="subunit">
    <text evidence="6">Homodimer.</text>
</comment>
<dbReference type="GO" id="GO:0009073">
    <property type="term" value="P:aromatic amino acid family biosynthetic process"/>
    <property type="evidence" value="ECO:0007669"/>
    <property type="project" value="UniProtKB-KW"/>
</dbReference>
<dbReference type="InterPro" id="IPR046346">
    <property type="entry name" value="Aminoacid_DH-like_N_sf"/>
</dbReference>
<protein>
    <recommendedName>
        <fullName evidence="1 6">Shikimate dehydrogenase (NADP(+))</fullName>
        <shortName evidence="6">SDH</shortName>
        <ecNumber evidence="1 6">1.1.1.25</ecNumber>
    </recommendedName>
</protein>
<feature type="binding site" evidence="6">
    <location>
        <position position="61"/>
    </location>
    <ligand>
        <name>shikimate</name>
        <dbReference type="ChEBI" id="CHEBI:36208"/>
    </ligand>
</feature>
<feature type="binding site" evidence="6">
    <location>
        <position position="100"/>
    </location>
    <ligand>
        <name>shikimate</name>
        <dbReference type="ChEBI" id="CHEBI:36208"/>
    </ligand>
</feature>
<dbReference type="InterPro" id="IPR022893">
    <property type="entry name" value="Shikimate_DH_fam"/>
</dbReference>
<evidence type="ECO:0000256" key="4">
    <source>
        <dbReference type="ARBA" id="ARBA00023002"/>
    </source>
</evidence>
<feature type="binding site" evidence="6">
    <location>
        <position position="239"/>
    </location>
    <ligand>
        <name>shikimate</name>
        <dbReference type="ChEBI" id="CHEBI:36208"/>
    </ligand>
</feature>
<dbReference type="InterPro" id="IPR006151">
    <property type="entry name" value="Shikm_DH/Glu-tRNA_Rdtase"/>
</dbReference>
<sequence length="273" mass="28463">MQVFGLVGSPVEHSLSPPLHEAAYRELGIDARYVTFEPDPTDLAAAIEGARALGIRGLNVTIPFKRDVLDCCEPDELAARIGAVNTLDFGGERLTGHNTDAIGVKRAFAHHDVSLSGRAVVVGAGGAGRAAAFALADEGTTVAIANRTAERARELAAEIDGATGHGLAELDELLADADVLVNATSVGMDEDVSPVAPAALHGDLAVLDAVYSPIETRLLREAAATGATTIDGGWMLLYQGVAAFERWTGRTAPVERMNEALRERLASDDGGSD</sequence>
<feature type="binding site" evidence="6">
    <location>
        <position position="85"/>
    </location>
    <ligand>
        <name>shikimate</name>
        <dbReference type="ChEBI" id="CHEBI:36208"/>
    </ligand>
</feature>
<dbReference type="GO" id="GO:0050661">
    <property type="term" value="F:NADP binding"/>
    <property type="evidence" value="ECO:0007669"/>
    <property type="project" value="InterPro"/>
</dbReference>
<dbReference type="NCBIfam" id="NF001319">
    <property type="entry name" value="PRK00258.3-3"/>
    <property type="match status" value="1"/>
</dbReference>
<keyword evidence="3 6" id="KW-0521">NADP</keyword>
<dbReference type="HAMAP" id="MF_00222">
    <property type="entry name" value="Shikimate_DH_AroE"/>
    <property type="match status" value="1"/>
</dbReference>
<keyword evidence="2 6" id="KW-0028">Amino-acid biosynthesis</keyword>
<feature type="active site" description="Proton acceptor" evidence="6">
    <location>
        <position position="65"/>
    </location>
</feature>
<dbReference type="Pfam" id="PF01488">
    <property type="entry name" value="Shikimate_DH"/>
    <property type="match status" value="1"/>
</dbReference>
<evidence type="ECO:0000256" key="2">
    <source>
        <dbReference type="ARBA" id="ARBA00022605"/>
    </source>
</evidence>
<feature type="binding site" evidence="6">
    <location>
        <begin position="14"/>
        <end position="16"/>
    </location>
    <ligand>
        <name>shikimate</name>
        <dbReference type="ChEBI" id="CHEBI:36208"/>
    </ligand>
</feature>